<feature type="compositionally biased region" description="Basic residues" evidence="2">
    <location>
        <begin position="270"/>
        <end position="283"/>
    </location>
</feature>
<dbReference type="InParanoid" id="G8JXS1"/>
<dbReference type="KEGG" id="erc:Ecym_8374"/>
<dbReference type="SMART" id="SM00755">
    <property type="entry name" value="Grip"/>
    <property type="match status" value="1"/>
</dbReference>
<dbReference type="GO" id="GO:0034976">
    <property type="term" value="P:response to endoplasmic reticulum stress"/>
    <property type="evidence" value="ECO:0007669"/>
    <property type="project" value="EnsemblFungi"/>
</dbReference>
<feature type="compositionally biased region" description="Polar residues" evidence="2">
    <location>
        <begin position="256"/>
        <end position="269"/>
    </location>
</feature>
<feature type="coiled-coil region" evidence="1">
    <location>
        <begin position="322"/>
        <end position="369"/>
    </location>
</feature>
<feature type="compositionally biased region" description="Basic and acidic residues" evidence="2">
    <location>
        <begin position="42"/>
        <end position="52"/>
    </location>
</feature>
<protein>
    <recommendedName>
        <fullName evidence="3">GRIP domain-containing protein</fullName>
    </recommendedName>
</protein>
<dbReference type="Pfam" id="PF01465">
    <property type="entry name" value="GRIP"/>
    <property type="match status" value="1"/>
</dbReference>
<dbReference type="FunCoup" id="G8JXS1">
    <property type="interactions" value="139"/>
</dbReference>
<feature type="compositionally biased region" description="Low complexity" evidence="2">
    <location>
        <begin position="27"/>
        <end position="38"/>
    </location>
</feature>
<feature type="coiled-coil region" evidence="1">
    <location>
        <begin position="173"/>
        <end position="246"/>
    </location>
</feature>
<feature type="region of interest" description="Disordered" evidence="2">
    <location>
        <begin position="253"/>
        <end position="309"/>
    </location>
</feature>
<proteinExistence type="predicted"/>
<sequence>MFKQLSQIGKNITDEISRGLNEDFSTQDSNQVQGQQQQAPAIKREATPSEYDDYPKEIQAKLRKFEKYEQKYPLLLTAYKAEKEKAEDIEALIKILSENTPVSSLNEADQLKGFFEDLNMKNSLLNDEVKRLSYEAISRDKELEELKQLAVEQYSKVSANEDKDLDALLETQKLKLEQKYDEIVREKDGEIEELKSTLQKVDQKIETLELLVAEKENALSGLDGQLKDQDEKLNQMEKLLSLYKDVIKEFDEPKSNVVSKGSPPTSTGRSNKRNKNKKNKNKQSVKDIAGGGVNLEHDGVDNKDKEPGTSLSEAIFSSIETKVKYENLCGDYEKLKEELEKNKKDGDQYREMELRISSLQSELSDTKVALKTRNEELEMVKDMLKTVGNELVDAKDKLKEQGGTSDEELKRLKAEVEALHDAKSQSASSYEEQLGKLTKEVATLLDDKNRLESVLVQSNDQLTRAQEQVQKFRIQNNEMNDKMREFNTLKKSESNSKLALAQREKTIAYLEQQVKDYSLQGSNAQKALRDLEIERERLNKRIEYLVKDLERTKSESKKSSGSLENYIKENGKLSERLEVLQEKYDTVKSLKSNSNNQVDSIKRQCEELNVKLKEANKKIIALEEELNENANILQERTRETNAMRRLLNDDHTDTNAKFRELEEKLAIIRDERDKLKSELDIQVSRRHREVQDLRETNLELKSQISTLTLKEKEYETEVLHLKAVNQRMQRRSSTASEGSEELELVVKSLKESLGNSEQRLRNLKASNQELRLLNSDLNSKLERLSKNYKLLSGQLKVAKEQSGGGATITAMGHGTQSARSSRSGSISIPPSPGNGGEQQQVDASSMGGMKRYATNSGASGATHEVEVNEKIAYIKNVLLGFLEHREQRSQLLPVVTTLLHLDKSDERRLLTSLK</sequence>
<dbReference type="EMBL" id="CP002504">
    <property type="protein sequence ID" value="AET41645.1"/>
    <property type="molecule type" value="Genomic_DNA"/>
</dbReference>
<dbReference type="GO" id="GO:0043001">
    <property type="term" value="P:Golgi to plasma membrane protein transport"/>
    <property type="evidence" value="ECO:0007669"/>
    <property type="project" value="EnsemblFungi"/>
</dbReference>
<reference evidence="5" key="1">
    <citation type="journal article" date="2012" name="G3 (Bethesda)">
        <title>Pichia sorbitophila, an interspecies yeast hybrid reveals early steps of genome resolution following polyploidization.</title>
        <authorList>
            <person name="Leh Louis V."/>
            <person name="Despons L."/>
            <person name="Friedrich A."/>
            <person name="Martin T."/>
            <person name="Durrens P."/>
            <person name="Casaregola S."/>
            <person name="Neuveglise C."/>
            <person name="Fairhead C."/>
            <person name="Marck C."/>
            <person name="Cruz J.A."/>
            <person name="Straub M.L."/>
            <person name="Kugler V."/>
            <person name="Sacerdot C."/>
            <person name="Uzunov Z."/>
            <person name="Thierry A."/>
            <person name="Weiss S."/>
            <person name="Bleykasten C."/>
            <person name="De Montigny J."/>
            <person name="Jacques N."/>
            <person name="Jung P."/>
            <person name="Lemaire M."/>
            <person name="Mallet S."/>
            <person name="Morel G."/>
            <person name="Richard G.F."/>
            <person name="Sarkar A."/>
            <person name="Savel G."/>
            <person name="Schacherer J."/>
            <person name="Seret M.L."/>
            <person name="Talla E."/>
            <person name="Samson G."/>
            <person name="Jubin C."/>
            <person name="Poulain J."/>
            <person name="Vacherie B."/>
            <person name="Barbe V."/>
            <person name="Pelletier E."/>
            <person name="Sherman D.J."/>
            <person name="Westhof E."/>
            <person name="Weissenbach J."/>
            <person name="Baret P.V."/>
            <person name="Wincker P."/>
            <person name="Gaillardin C."/>
            <person name="Dujon B."/>
            <person name="Souciet J.L."/>
        </authorList>
    </citation>
    <scope>NUCLEOTIDE SEQUENCE [LARGE SCALE GENOMIC DNA]</scope>
    <source>
        <strain evidence="5">CBS 270.75 / DBVPG 7215 / KCTC 17166 / NRRL Y-17582</strain>
    </source>
</reference>
<keyword evidence="5" id="KW-1185">Reference proteome</keyword>
<accession>G8JXS1</accession>
<dbReference type="AlphaFoldDB" id="G8JXS1"/>
<dbReference type="GeneID" id="11470000"/>
<gene>
    <name evidence="4" type="ordered locus">Ecym_8374</name>
</gene>
<dbReference type="STRING" id="931890.G8JXS1"/>
<feature type="compositionally biased region" description="Low complexity" evidence="2">
    <location>
        <begin position="819"/>
        <end position="828"/>
    </location>
</feature>
<feature type="region of interest" description="Disordered" evidence="2">
    <location>
        <begin position="17"/>
        <end position="52"/>
    </location>
</feature>
<dbReference type="GO" id="GO:0005829">
    <property type="term" value="C:cytosol"/>
    <property type="evidence" value="ECO:0007669"/>
    <property type="project" value="EnsemblFungi"/>
</dbReference>
<organism evidence="4 5">
    <name type="scientific">Eremothecium cymbalariae (strain CBS 270.75 / DBVPG 7215 / KCTC 17166 / NRRL Y-17582)</name>
    <name type="common">Yeast</name>
    <dbReference type="NCBI Taxonomy" id="931890"/>
    <lineage>
        <taxon>Eukaryota</taxon>
        <taxon>Fungi</taxon>
        <taxon>Dikarya</taxon>
        <taxon>Ascomycota</taxon>
        <taxon>Saccharomycotina</taxon>
        <taxon>Saccharomycetes</taxon>
        <taxon>Saccharomycetales</taxon>
        <taxon>Saccharomycetaceae</taxon>
        <taxon>Eremothecium</taxon>
    </lineage>
</organism>
<dbReference type="HOGENOM" id="CLU_006987_0_0_1"/>
<evidence type="ECO:0000256" key="2">
    <source>
        <dbReference type="SAM" id="MobiDB-lite"/>
    </source>
</evidence>
<evidence type="ECO:0000313" key="4">
    <source>
        <dbReference type="EMBL" id="AET41645.1"/>
    </source>
</evidence>
<evidence type="ECO:0000259" key="3">
    <source>
        <dbReference type="PROSITE" id="PS50913"/>
    </source>
</evidence>
<dbReference type="PROSITE" id="PS50913">
    <property type="entry name" value="GRIP"/>
    <property type="match status" value="1"/>
</dbReference>
<dbReference type="OMA" id="NIGQDHV"/>
<feature type="compositionally biased region" description="Basic and acidic residues" evidence="2">
    <location>
        <begin position="295"/>
        <end position="307"/>
    </location>
</feature>
<dbReference type="GO" id="GO:0005794">
    <property type="term" value="C:Golgi apparatus"/>
    <property type="evidence" value="ECO:0007669"/>
    <property type="project" value="EnsemblFungi"/>
</dbReference>
<dbReference type="InterPro" id="IPR000237">
    <property type="entry name" value="GRIP_dom"/>
</dbReference>
<feature type="domain" description="GRIP" evidence="3">
    <location>
        <begin position="864"/>
        <end position="912"/>
    </location>
</feature>
<name>G8JXS1_ERECY</name>
<feature type="coiled-coil region" evidence="1">
    <location>
        <begin position="521"/>
        <end position="710"/>
    </location>
</feature>
<feature type="coiled-coil region" evidence="1">
    <location>
        <begin position="395"/>
        <end position="482"/>
    </location>
</feature>
<feature type="region of interest" description="Disordered" evidence="2">
    <location>
        <begin position="806"/>
        <end position="844"/>
    </location>
</feature>
<dbReference type="eggNOG" id="ENOG502S0A5">
    <property type="taxonomic scope" value="Eukaryota"/>
</dbReference>
<dbReference type="RefSeq" id="XP_003648462.1">
    <property type="nucleotide sequence ID" value="XM_003648414.1"/>
</dbReference>
<dbReference type="Gene3D" id="1.10.287.1490">
    <property type="match status" value="1"/>
</dbReference>
<evidence type="ECO:0000313" key="5">
    <source>
        <dbReference type="Proteomes" id="UP000006790"/>
    </source>
</evidence>
<feature type="coiled-coil region" evidence="1">
    <location>
        <begin position="739"/>
        <end position="801"/>
    </location>
</feature>
<dbReference type="OrthoDB" id="1926336at2759"/>
<keyword evidence="1" id="KW-0175">Coiled coil</keyword>
<dbReference type="Proteomes" id="UP000006790">
    <property type="component" value="Chromosome 8"/>
</dbReference>
<evidence type="ECO:0000256" key="1">
    <source>
        <dbReference type="SAM" id="Coils"/>
    </source>
</evidence>